<feature type="compositionally biased region" description="Polar residues" evidence="1">
    <location>
        <begin position="158"/>
        <end position="173"/>
    </location>
</feature>
<feature type="region of interest" description="Disordered" evidence="1">
    <location>
        <begin position="142"/>
        <end position="173"/>
    </location>
</feature>
<comment type="caution">
    <text evidence="2">The sequence shown here is derived from an EMBL/GenBank/DDBJ whole genome shotgun (WGS) entry which is preliminary data.</text>
</comment>
<reference evidence="2" key="1">
    <citation type="submission" date="2020-09" db="EMBL/GenBank/DDBJ databases">
        <title>Genome-Enabled Discovery of Anthraquinone Biosynthesis in Senna tora.</title>
        <authorList>
            <person name="Kang S.-H."/>
            <person name="Pandey R.P."/>
            <person name="Lee C.-M."/>
            <person name="Sim J.-S."/>
            <person name="Jeong J.-T."/>
            <person name="Choi B.-S."/>
            <person name="Jung M."/>
            <person name="Ginzburg D."/>
            <person name="Zhao K."/>
            <person name="Won S.Y."/>
            <person name="Oh T.-J."/>
            <person name="Yu Y."/>
            <person name="Kim N.-H."/>
            <person name="Lee O.R."/>
            <person name="Lee T.-H."/>
            <person name="Bashyal P."/>
            <person name="Kim T.-S."/>
            <person name="Lee W.-H."/>
            <person name="Kawkins C."/>
            <person name="Kim C.-K."/>
            <person name="Kim J.S."/>
            <person name="Ahn B.O."/>
            <person name="Rhee S.Y."/>
            <person name="Sohng J.K."/>
        </authorList>
    </citation>
    <scope>NUCLEOTIDE SEQUENCE</scope>
    <source>
        <tissue evidence="2">Leaf</tissue>
    </source>
</reference>
<keyword evidence="3" id="KW-1185">Reference proteome</keyword>
<dbReference type="PANTHER" id="PTHR34792:SF1">
    <property type="entry name" value="OS02G0121500 PROTEIN"/>
    <property type="match status" value="1"/>
</dbReference>
<evidence type="ECO:0000313" key="2">
    <source>
        <dbReference type="EMBL" id="KAF7817642.1"/>
    </source>
</evidence>
<gene>
    <name evidence="2" type="ORF">G2W53_031611</name>
</gene>
<name>A0A834WCM2_9FABA</name>
<dbReference type="OrthoDB" id="778649at2759"/>
<proteinExistence type="predicted"/>
<organism evidence="2 3">
    <name type="scientific">Senna tora</name>
    <dbReference type="NCBI Taxonomy" id="362788"/>
    <lineage>
        <taxon>Eukaryota</taxon>
        <taxon>Viridiplantae</taxon>
        <taxon>Streptophyta</taxon>
        <taxon>Embryophyta</taxon>
        <taxon>Tracheophyta</taxon>
        <taxon>Spermatophyta</taxon>
        <taxon>Magnoliopsida</taxon>
        <taxon>eudicotyledons</taxon>
        <taxon>Gunneridae</taxon>
        <taxon>Pentapetalae</taxon>
        <taxon>rosids</taxon>
        <taxon>fabids</taxon>
        <taxon>Fabales</taxon>
        <taxon>Fabaceae</taxon>
        <taxon>Caesalpinioideae</taxon>
        <taxon>Cassia clade</taxon>
        <taxon>Senna</taxon>
    </lineage>
</organism>
<feature type="region of interest" description="Disordered" evidence="1">
    <location>
        <begin position="194"/>
        <end position="213"/>
    </location>
</feature>
<dbReference type="InterPro" id="IPR040305">
    <property type="entry name" value="At1g75730-like"/>
</dbReference>
<dbReference type="AlphaFoldDB" id="A0A834WCM2"/>
<dbReference type="Proteomes" id="UP000634136">
    <property type="component" value="Unassembled WGS sequence"/>
</dbReference>
<evidence type="ECO:0000313" key="3">
    <source>
        <dbReference type="Proteomes" id="UP000634136"/>
    </source>
</evidence>
<protein>
    <submittedName>
        <fullName evidence="2">Uncharacterized protein</fullName>
    </submittedName>
</protein>
<accession>A0A834WCM2</accession>
<sequence length="715" mass="77928">MDKPRDVRRGASRFSTARLRIKQSAHKLFGGLKGIGGDFEFSEKSKKGKVRSLSAVGRALSSHQACEMGCDVSEKVDALPPEQSPSSSIIPTGKRFKISKKVFDDCNGVDHASVPRRLRSAMKKRSRECGLLDSEKVNHKLNGIESPEKNGIKKTKVSTKQGSSDWSTRQTVSGTITKDEEEVVETLYALAGMFPNSGSNDTDSSKLDGDSLPENSVLQDVGNSTNAAFEASEIALETHPSCGEGSPREAAKTNSLNEAICQKQSELLDNARFSLASDGVDPKLDLQTMPTLVRSENGNEVAMKYSRLRLAMGLDMPKQSPILHIERKPEMTVETARALECEQEHHMIKDQKKNGILWPDLSLAASAGSHASYMQSSASKAPVWLDATICASKQALMHRVSSGGKISKVIHKKSWKRCVAHVHISNYIRSLQVPNSEDTLLQLPNQTDQLRANEGSRHGVVMEVHNLNTVRSGITSASGTGHSDSVMDSHETKNCNLQQPRRYLDLSKEADQCGPQKQSFDILSLSAGGNELKVNNTFDKGGGGPLSTLQVPYFQALAQQHGLMRVPLPQSQYASTAYLDQLSVAGRQVVPQYYGNPLWGSANSLTTTSNKQQHQNFLAVQVGGQGQGRSGVNCNVMRGQYPNWESGRQAMVPHSPVVRSKLTPISEQQQQQLIALASSSRTNGLDFHLPSSLCDQSRGTRFGTPSLQLLCDDPI</sequence>
<dbReference type="PANTHER" id="PTHR34792">
    <property type="entry name" value="OS02G0121500 PROTEIN"/>
    <property type="match status" value="1"/>
</dbReference>
<dbReference type="EMBL" id="JAAIUW010000009">
    <property type="protein sequence ID" value="KAF7817642.1"/>
    <property type="molecule type" value="Genomic_DNA"/>
</dbReference>
<evidence type="ECO:0000256" key="1">
    <source>
        <dbReference type="SAM" id="MobiDB-lite"/>
    </source>
</evidence>